<keyword evidence="5" id="KW-0029">Amino-acid transport</keyword>
<feature type="domain" description="ABC transmembrane type-1" evidence="9">
    <location>
        <begin position="41"/>
        <end position="247"/>
    </location>
</feature>
<feature type="transmembrane region" description="Helical" evidence="8">
    <location>
        <begin position="43"/>
        <end position="64"/>
    </location>
</feature>
<dbReference type="PANTHER" id="PTHR30614:SF0">
    <property type="entry name" value="L-CYSTINE TRANSPORT SYSTEM PERMEASE PROTEIN TCYL"/>
    <property type="match status" value="1"/>
</dbReference>
<gene>
    <name evidence="10" type="ORF">GCM10022239_25370</name>
</gene>
<dbReference type="Gene3D" id="1.10.3720.10">
    <property type="entry name" value="MetI-like"/>
    <property type="match status" value="1"/>
</dbReference>
<sequence>MITAIALVFGAWLVQLLLTNPNFEWDVVATYLNSETVLQGVVMTLFLTATAMAIGLVLGGILVVCRMSDNVVLRVLASAYIWFFRGTPQLVQLIFWFNIGLLVPVVSIGIPFGPTFFSAESNELVTPLLAAIVGLGLHEAAYQAEIYRGGLLSVDEGQVEAAKALGMKPARLFFRIQLPQAMRFIVPPTFSAIIGMAKGTSLVSVIGGAELLFSVQEIYSQTYQTIPLLIVASLWYLFITTVLNGVQFFIERHYGRGASRNGSASMIGRFFDRRAVNRSINLTRGSES</sequence>
<dbReference type="Proteomes" id="UP001501004">
    <property type="component" value="Unassembled WGS sequence"/>
</dbReference>
<dbReference type="PROSITE" id="PS50928">
    <property type="entry name" value="ABC_TM1"/>
    <property type="match status" value="1"/>
</dbReference>
<dbReference type="EMBL" id="BAABAE010000004">
    <property type="protein sequence ID" value="GAA3748936.1"/>
    <property type="molecule type" value="Genomic_DNA"/>
</dbReference>
<evidence type="ECO:0000256" key="6">
    <source>
        <dbReference type="ARBA" id="ARBA00022989"/>
    </source>
</evidence>
<evidence type="ECO:0000256" key="2">
    <source>
        <dbReference type="ARBA" id="ARBA00022448"/>
    </source>
</evidence>
<keyword evidence="2 8" id="KW-0813">Transport</keyword>
<protein>
    <submittedName>
        <fullName evidence="10">Amino acid ABC transporter permease</fullName>
    </submittedName>
</protein>
<comment type="caution">
    <text evidence="10">The sequence shown here is derived from an EMBL/GenBank/DDBJ whole genome shotgun (WGS) entry which is preliminary data.</text>
</comment>
<organism evidence="10 11">
    <name type="scientific">Leifsonella bigeumensis</name>
    <dbReference type="NCBI Taxonomy" id="433643"/>
    <lineage>
        <taxon>Bacteria</taxon>
        <taxon>Bacillati</taxon>
        <taxon>Actinomycetota</taxon>
        <taxon>Actinomycetes</taxon>
        <taxon>Micrococcales</taxon>
        <taxon>Microbacteriaceae</taxon>
        <taxon>Leifsonella</taxon>
    </lineage>
</organism>
<feature type="transmembrane region" description="Helical" evidence="8">
    <location>
        <begin position="226"/>
        <end position="250"/>
    </location>
</feature>
<feature type="transmembrane region" description="Helical" evidence="8">
    <location>
        <begin position="93"/>
        <end position="112"/>
    </location>
</feature>
<dbReference type="InterPro" id="IPR043429">
    <property type="entry name" value="ArtM/GltK/GlnP/TcyL/YhdX-like"/>
</dbReference>
<dbReference type="PANTHER" id="PTHR30614">
    <property type="entry name" value="MEMBRANE COMPONENT OF AMINO ACID ABC TRANSPORTER"/>
    <property type="match status" value="1"/>
</dbReference>
<reference evidence="11" key="1">
    <citation type="journal article" date="2019" name="Int. J. Syst. Evol. Microbiol.">
        <title>The Global Catalogue of Microorganisms (GCM) 10K type strain sequencing project: providing services to taxonomists for standard genome sequencing and annotation.</title>
        <authorList>
            <consortium name="The Broad Institute Genomics Platform"/>
            <consortium name="The Broad Institute Genome Sequencing Center for Infectious Disease"/>
            <person name="Wu L."/>
            <person name="Ma J."/>
        </authorList>
    </citation>
    <scope>NUCLEOTIDE SEQUENCE [LARGE SCALE GENOMIC DNA]</scope>
    <source>
        <strain evidence="11">JCM 16949</strain>
    </source>
</reference>
<comment type="subcellular location">
    <subcellularLocation>
        <location evidence="1 8">Cell membrane</location>
        <topology evidence="1 8">Multi-pass membrane protein</topology>
    </subcellularLocation>
</comment>
<name>A0ABP7FUT4_9MICO</name>
<evidence type="ECO:0000313" key="11">
    <source>
        <dbReference type="Proteomes" id="UP001501004"/>
    </source>
</evidence>
<evidence type="ECO:0000256" key="1">
    <source>
        <dbReference type="ARBA" id="ARBA00004651"/>
    </source>
</evidence>
<evidence type="ECO:0000313" key="10">
    <source>
        <dbReference type="EMBL" id="GAA3748936.1"/>
    </source>
</evidence>
<keyword evidence="3" id="KW-1003">Cell membrane</keyword>
<dbReference type="NCBIfam" id="TIGR01726">
    <property type="entry name" value="HEQRo_perm_3TM"/>
    <property type="match status" value="1"/>
</dbReference>
<evidence type="ECO:0000256" key="8">
    <source>
        <dbReference type="RuleBase" id="RU363032"/>
    </source>
</evidence>
<dbReference type="Pfam" id="PF00528">
    <property type="entry name" value="BPD_transp_1"/>
    <property type="match status" value="1"/>
</dbReference>
<evidence type="ECO:0000259" key="9">
    <source>
        <dbReference type="PROSITE" id="PS50928"/>
    </source>
</evidence>
<evidence type="ECO:0000256" key="3">
    <source>
        <dbReference type="ARBA" id="ARBA00022475"/>
    </source>
</evidence>
<dbReference type="SUPFAM" id="SSF161098">
    <property type="entry name" value="MetI-like"/>
    <property type="match status" value="1"/>
</dbReference>
<dbReference type="InterPro" id="IPR010065">
    <property type="entry name" value="AA_ABC_transptr_permease_3TM"/>
</dbReference>
<accession>A0ABP7FUT4</accession>
<proteinExistence type="inferred from homology"/>
<comment type="similarity">
    <text evidence="8">Belongs to the binding-protein-dependent transport system permease family.</text>
</comment>
<keyword evidence="7 8" id="KW-0472">Membrane</keyword>
<dbReference type="InterPro" id="IPR035906">
    <property type="entry name" value="MetI-like_sf"/>
</dbReference>
<keyword evidence="11" id="KW-1185">Reference proteome</keyword>
<dbReference type="CDD" id="cd06261">
    <property type="entry name" value="TM_PBP2"/>
    <property type="match status" value="1"/>
</dbReference>
<evidence type="ECO:0000256" key="4">
    <source>
        <dbReference type="ARBA" id="ARBA00022692"/>
    </source>
</evidence>
<dbReference type="InterPro" id="IPR000515">
    <property type="entry name" value="MetI-like"/>
</dbReference>
<keyword evidence="6 8" id="KW-1133">Transmembrane helix</keyword>
<keyword evidence="4 8" id="KW-0812">Transmembrane</keyword>
<evidence type="ECO:0000256" key="5">
    <source>
        <dbReference type="ARBA" id="ARBA00022970"/>
    </source>
</evidence>
<evidence type="ECO:0000256" key="7">
    <source>
        <dbReference type="ARBA" id="ARBA00023136"/>
    </source>
</evidence>
<feature type="transmembrane region" description="Helical" evidence="8">
    <location>
        <begin position="184"/>
        <end position="206"/>
    </location>
</feature>